<dbReference type="AlphaFoldDB" id="A0AAW1UD48"/>
<protein>
    <submittedName>
        <fullName evidence="3">Uncharacterized protein</fullName>
    </submittedName>
</protein>
<organism evidence="3 4">
    <name type="scientific">Henosepilachna vigintioctopunctata</name>
    <dbReference type="NCBI Taxonomy" id="420089"/>
    <lineage>
        <taxon>Eukaryota</taxon>
        <taxon>Metazoa</taxon>
        <taxon>Ecdysozoa</taxon>
        <taxon>Arthropoda</taxon>
        <taxon>Hexapoda</taxon>
        <taxon>Insecta</taxon>
        <taxon>Pterygota</taxon>
        <taxon>Neoptera</taxon>
        <taxon>Endopterygota</taxon>
        <taxon>Coleoptera</taxon>
        <taxon>Polyphaga</taxon>
        <taxon>Cucujiformia</taxon>
        <taxon>Coccinelloidea</taxon>
        <taxon>Coccinellidae</taxon>
        <taxon>Epilachninae</taxon>
        <taxon>Epilachnini</taxon>
        <taxon>Henosepilachna</taxon>
    </lineage>
</organism>
<feature type="compositionally biased region" description="Low complexity" evidence="1">
    <location>
        <begin position="54"/>
        <end position="97"/>
    </location>
</feature>
<proteinExistence type="predicted"/>
<sequence>MYEMKTVIILCVLGLALCEPPKYKTTVEVQKSIEIPFTGTWGGDEPQYKPPQRSYGPPQSSYGPPEQSYGPPQSSYGPPEQSYGPPQSSYGPPDQSYGPPPSSYGPPYPGPSYGPPPAPSPSYGPPPSEYGPPQEETTTESQTTTSSPTTTSNDIEGIDVVKPIKQSGAYYIYHPSGLLQKVMYDTNHDEKNMEFSARLQYEDVEPIKHPIYSYDVKTKQYIRIARST</sequence>
<gene>
    <name evidence="3" type="ORF">WA026_022435</name>
</gene>
<evidence type="ECO:0000313" key="4">
    <source>
        <dbReference type="Proteomes" id="UP001431783"/>
    </source>
</evidence>
<accession>A0AAW1UD48</accession>
<feature type="region of interest" description="Disordered" evidence="1">
    <location>
        <begin position="37"/>
        <end position="155"/>
    </location>
</feature>
<keyword evidence="4" id="KW-1185">Reference proteome</keyword>
<feature type="compositionally biased region" description="Low complexity" evidence="1">
    <location>
        <begin position="131"/>
        <end position="152"/>
    </location>
</feature>
<keyword evidence="2" id="KW-0732">Signal</keyword>
<evidence type="ECO:0000256" key="1">
    <source>
        <dbReference type="SAM" id="MobiDB-lite"/>
    </source>
</evidence>
<dbReference type="EMBL" id="JARQZJ010000049">
    <property type="protein sequence ID" value="KAK9878538.1"/>
    <property type="molecule type" value="Genomic_DNA"/>
</dbReference>
<evidence type="ECO:0000256" key="2">
    <source>
        <dbReference type="SAM" id="SignalP"/>
    </source>
</evidence>
<feature type="signal peptide" evidence="2">
    <location>
        <begin position="1"/>
        <end position="18"/>
    </location>
</feature>
<feature type="chain" id="PRO_5043766311" evidence="2">
    <location>
        <begin position="19"/>
        <end position="228"/>
    </location>
</feature>
<dbReference type="Proteomes" id="UP001431783">
    <property type="component" value="Unassembled WGS sequence"/>
</dbReference>
<comment type="caution">
    <text evidence="3">The sequence shown here is derived from an EMBL/GenBank/DDBJ whole genome shotgun (WGS) entry which is preliminary data.</text>
</comment>
<reference evidence="3 4" key="1">
    <citation type="submission" date="2023-03" db="EMBL/GenBank/DDBJ databases">
        <title>Genome insight into feeding habits of ladybird beetles.</title>
        <authorList>
            <person name="Li H.-S."/>
            <person name="Huang Y.-H."/>
            <person name="Pang H."/>
        </authorList>
    </citation>
    <scope>NUCLEOTIDE SEQUENCE [LARGE SCALE GENOMIC DNA]</scope>
    <source>
        <strain evidence="3">SYSU_2023b</strain>
        <tissue evidence="3">Whole body</tissue>
    </source>
</reference>
<name>A0AAW1UD48_9CUCU</name>
<feature type="compositionally biased region" description="Pro residues" evidence="1">
    <location>
        <begin position="98"/>
        <end position="130"/>
    </location>
</feature>
<evidence type="ECO:0000313" key="3">
    <source>
        <dbReference type="EMBL" id="KAK9878538.1"/>
    </source>
</evidence>